<keyword evidence="3" id="KW-1185">Reference proteome</keyword>
<reference evidence="2" key="1">
    <citation type="journal article" date="2014" name="Int. J. Syst. Evol. Microbiol.">
        <title>Complete genome sequence of Corynebacterium casei LMG S-19264T (=DSM 44701T), isolated from a smear-ripened cheese.</title>
        <authorList>
            <consortium name="US DOE Joint Genome Institute (JGI-PGF)"/>
            <person name="Walter F."/>
            <person name="Albersmeier A."/>
            <person name="Kalinowski J."/>
            <person name="Ruckert C."/>
        </authorList>
    </citation>
    <scope>NUCLEOTIDE SEQUENCE</scope>
    <source>
        <strain evidence="2">JCM 3172</strain>
    </source>
</reference>
<protein>
    <submittedName>
        <fullName evidence="2">Uncharacterized protein</fullName>
    </submittedName>
</protein>
<proteinExistence type="predicted"/>
<name>A0A918H2R5_9ACTN</name>
<dbReference type="EMBL" id="BMQQ01000007">
    <property type="protein sequence ID" value="GGT29920.1"/>
    <property type="molecule type" value="Genomic_DNA"/>
</dbReference>
<evidence type="ECO:0000256" key="1">
    <source>
        <dbReference type="SAM" id="MobiDB-lite"/>
    </source>
</evidence>
<dbReference type="PANTHER" id="PTHR47691">
    <property type="entry name" value="REGULATOR-RELATED"/>
    <property type="match status" value="1"/>
</dbReference>
<sequence>MTTHRLITLLGAGGVGKTRLSLEAALAARPDIWQDGPYVAELAPVRDADSVPEAVLTALGARETHVAACRAEKLDWELGFLLLMRAKLLHDASGDADEALAIFEAAQDAWGIAESLCARGEANERAGRDREAAADFAAAMRAAADIGARTQVPVFKARLAGLRLTTASDTQERERAERMLVEAADEADEFGTEGVSTARLLLLHHYARTDRHGPAREQLRRIEDRFGDHTPGLFRGMALSLHGWLDCLDGACERAAARLTRAVHALEPLAYLVAPYVVVGQFPAAAWAKAAVGPAEDGARLLGAYDRHSGMPGGPASAPSARRPSGPSARAESAVRAALPATGYTHAYEEGRALGIREAAALV</sequence>
<evidence type="ECO:0000313" key="3">
    <source>
        <dbReference type="Proteomes" id="UP000619486"/>
    </source>
</evidence>
<organism evidence="2 3">
    <name type="scientific">Streptomyces purpureus</name>
    <dbReference type="NCBI Taxonomy" id="1951"/>
    <lineage>
        <taxon>Bacteria</taxon>
        <taxon>Bacillati</taxon>
        <taxon>Actinomycetota</taxon>
        <taxon>Actinomycetes</taxon>
        <taxon>Kitasatosporales</taxon>
        <taxon>Streptomycetaceae</taxon>
        <taxon>Streptomyces</taxon>
    </lineage>
</organism>
<dbReference type="PANTHER" id="PTHR47691:SF3">
    <property type="entry name" value="HTH-TYPE TRANSCRIPTIONAL REGULATOR RV0890C-RELATED"/>
    <property type="match status" value="1"/>
</dbReference>
<gene>
    <name evidence="2" type="ORF">GCM10014713_24350</name>
</gene>
<accession>A0A918H2R5</accession>
<dbReference type="Proteomes" id="UP000619486">
    <property type="component" value="Unassembled WGS sequence"/>
</dbReference>
<reference evidence="2" key="2">
    <citation type="submission" date="2020-09" db="EMBL/GenBank/DDBJ databases">
        <authorList>
            <person name="Sun Q."/>
            <person name="Ohkuma M."/>
        </authorList>
    </citation>
    <scope>NUCLEOTIDE SEQUENCE</scope>
    <source>
        <strain evidence="2">JCM 3172</strain>
    </source>
</reference>
<feature type="region of interest" description="Disordered" evidence="1">
    <location>
        <begin position="304"/>
        <end position="332"/>
    </location>
</feature>
<feature type="compositionally biased region" description="Low complexity" evidence="1">
    <location>
        <begin position="314"/>
        <end position="331"/>
    </location>
</feature>
<dbReference type="AlphaFoldDB" id="A0A918H2R5"/>
<evidence type="ECO:0000313" key="2">
    <source>
        <dbReference type="EMBL" id="GGT29920.1"/>
    </source>
</evidence>
<comment type="caution">
    <text evidence="2">The sequence shown here is derived from an EMBL/GenBank/DDBJ whole genome shotgun (WGS) entry which is preliminary data.</text>
</comment>